<dbReference type="PANTHER" id="PTHR21631:SF3">
    <property type="entry name" value="BIFUNCTIONAL GLYOXYLATE CYCLE PROTEIN"/>
    <property type="match status" value="1"/>
</dbReference>
<dbReference type="GO" id="GO:0018909">
    <property type="term" value="P:dodecyl sulfate metabolic process"/>
    <property type="evidence" value="ECO:0007669"/>
    <property type="project" value="InterPro"/>
</dbReference>
<dbReference type="InterPro" id="IPR029228">
    <property type="entry name" value="Alkyl_sulf_dimr"/>
</dbReference>
<dbReference type="EMBL" id="CAJNIZ010000001">
    <property type="protein sequence ID" value="CAE7149365.1"/>
    <property type="molecule type" value="Genomic_DNA"/>
</dbReference>
<accession>A0A812IMU9</accession>
<dbReference type="Gene3D" id="3.60.15.30">
    <property type="entry name" value="Metallo-beta-lactamase domain"/>
    <property type="match status" value="1"/>
</dbReference>
<evidence type="ECO:0000256" key="2">
    <source>
        <dbReference type="SAM" id="MobiDB-lite"/>
    </source>
</evidence>
<organism evidence="4 5">
    <name type="scientific">Symbiodinium pilosum</name>
    <name type="common">Dinoflagellate</name>
    <dbReference type="NCBI Taxonomy" id="2952"/>
    <lineage>
        <taxon>Eukaryota</taxon>
        <taxon>Sar</taxon>
        <taxon>Alveolata</taxon>
        <taxon>Dinophyceae</taxon>
        <taxon>Suessiales</taxon>
        <taxon>Symbiodiniaceae</taxon>
        <taxon>Symbiodinium</taxon>
    </lineage>
</organism>
<dbReference type="Proteomes" id="UP000649617">
    <property type="component" value="Unassembled WGS sequence"/>
</dbReference>
<dbReference type="InterPro" id="IPR038536">
    <property type="entry name" value="Alkyl/aryl-sulf_dimr_sf"/>
</dbReference>
<dbReference type="Gene3D" id="1.25.40.880">
    <property type="entry name" value="Alkyl sulfatase, dimerisation domain"/>
    <property type="match status" value="1"/>
</dbReference>
<keyword evidence="1" id="KW-0456">Lyase</keyword>
<evidence type="ECO:0000256" key="1">
    <source>
        <dbReference type="ARBA" id="ARBA00023239"/>
    </source>
</evidence>
<comment type="caution">
    <text evidence="4">The sequence shown here is derived from an EMBL/GenBank/DDBJ whole genome shotgun (WGS) entry which is preliminary data.</text>
</comment>
<dbReference type="SUPFAM" id="SSF51621">
    <property type="entry name" value="Phosphoenolpyruvate/pyruvate domain"/>
    <property type="match status" value="1"/>
</dbReference>
<dbReference type="InterPro" id="IPR040442">
    <property type="entry name" value="Pyrv_kinase-like_dom_sf"/>
</dbReference>
<reference evidence="4" key="1">
    <citation type="submission" date="2021-02" db="EMBL/GenBank/DDBJ databases">
        <authorList>
            <person name="Dougan E. K."/>
            <person name="Rhodes N."/>
            <person name="Thang M."/>
            <person name="Chan C."/>
        </authorList>
    </citation>
    <scope>NUCLEOTIDE SEQUENCE</scope>
</reference>
<dbReference type="PANTHER" id="PTHR21631">
    <property type="entry name" value="ISOCITRATE LYASE/MALATE SYNTHASE"/>
    <property type="match status" value="1"/>
</dbReference>
<dbReference type="OrthoDB" id="448891at2759"/>
<sequence>MTQFIPDSLPDEEPAEGPAGQLAHPDAVAHTQRLLPAIYPVGDRAWCVVGNGLSNQTFIAGESGIIAIDSGECVEEMRDAVKLLRKHTQAPIVACIYTHFHYVNGTQALLEDVGPAYLEVYGHHLIEKNRDRFGGEVSPRSSRGLAHQFGVLLPENGADGLLHCGLGLELRNPKHAPFTPGYIAAQHNITDETTHTIAGLQVEFSPAPSDANDSMTLWFPELGICVNNLIWPALFNIYAIRGEEYRDPRELLTGIDKIAQLQPDHLICTHGPPLSGTPVPAAVADYRDAIAFIWDQTVRGINQGLRLSALTEQVQLPGRFKKSYFTQQLYGLVEHHVRQIHSGLFGWLDEDESQIFPMPEQARCERLIEGFGGRATVRAQAQEALNDGDLRWAAELATWLVRSSEVTLPDQQLLARVMRQMAQRTPSANVRNWCLTRALHLEGQIDMSRFNTHRFRFDDVMSATPTRYISVLRVLVNPEKAPEDTMEMAWHFASGEQAGLALRREVAMPTDGRGADLHIHLIENMSAYLDEIERLRTQIKAKDEWHAINPEYAARMKLQNRFTTGLEIAQYTADIMRRDMANYDADSSKYTQSLGCWHGFIAQQVMMGVKKHQKTTDRSYIYLSGWMVAALRSQFGPLPDQSMHEKTTVSDLIEEIYTFLKQADARELRHMFVELDEARENGGDVDSIIARIDNYETHVVPIIADIDAGFGNEEATYLLAKRMIEAGACAIQIENQVSDAKQCGHQAGKVTVPHEDFVSKINAVRYAFLELGIENGIIVARTDSLGAGLTQKIPVSLQPGDLGSKYNEFLDTTPVNDVSELQDGDVTIHQGGQLAKPKRLDNGLYAFKEDTGIDRVVLDCITSLEHGADLLWIETEKPNVAQIAEMVNEIRKVRPEAKLVYNNSPSFNWTLKFRDQVYQEWKAAGKDLSAYPDPTNDEKALMDVALDDSELAIEADKLVQTFQADAAREAGIFHHLITLPTYHTAALSTDILSSGYFGDLGMLAYVRDVQRQEIRRDLAAVKHQDLAGSNVGDDHKEYFLGEKALLAGGTANTMNQF</sequence>
<dbReference type="AlphaFoldDB" id="A0A812IMU9"/>
<name>A0A812IMU9_SYMPI</name>
<dbReference type="CDD" id="cd07710">
    <property type="entry name" value="arylsulfatase_Sdsa1-like_MBL-fold"/>
    <property type="match status" value="1"/>
</dbReference>
<protein>
    <recommendedName>
        <fullName evidence="3">Alkyl sulfatase dimerisation domain-containing protein</fullName>
    </recommendedName>
</protein>
<feature type="domain" description="Alkyl sulfatase dimerisation" evidence="3">
    <location>
        <begin position="310"/>
        <end position="442"/>
    </location>
</feature>
<feature type="region of interest" description="Disordered" evidence="2">
    <location>
        <begin position="1"/>
        <end position="22"/>
    </location>
</feature>
<keyword evidence="5" id="KW-1185">Reference proteome</keyword>
<dbReference type="InterPro" id="IPR044097">
    <property type="entry name" value="Bds1/SdsA1_MBL-fold"/>
</dbReference>
<dbReference type="GO" id="GO:0019752">
    <property type="term" value="P:carboxylic acid metabolic process"/>
    <property type="evidence" value="ECO:0007669"/>
    <property type="project" value="InterPro"/>
</dbReference>
<dbReference type="InterPro" id="IPR015813">
    <property type="entry name" value="Pyrv/PenolPyrv_kinase-like_dom"/>
</dbReference>
<dbReference type="NCBIfam" id="NF005074">
    <property type="entry name" value="PRK06498.1"/>
    <property type="match status" value="1"/>
</dbReference>
<dbReference type="InterPro" id="IPR036866">
    <property type="entry name" value="RibonucZ/Hydroxyglut_hydro"/>
</dbReference>
<dbReference type="GO" id="GO:0018741">
    <property type="term" value="F:linear primary-alkylsulfatase activity"/>
    <property type="evidence" value="ECO:0007669"/>
    <property type="project" value="InterPro"/>
</dbReference>
<dbReference type="CDD" id="cd00377">
    <property type="entry name" value="ICL_PEPM"/>
    <property type="match status" value="1"/>
</dbReference>
<dbReference type="InterPro" id="IPR006254">
    <property type="entry name" value="Isocitrate_lyase"/>
</dbReference>
<evidence type="ECO:0000259" key="3">
    <source>
        <dbReference type="Pfam" id="PF14863"/>
    </source>
</evidence>
<evidence type="ECO:0000313" key="5">
    <source>
        <dbReference type="Proteomes" id="UP000649617"/>
    </source>
</evidence>
<dbReference type="SUPFAM" id="SSF56281">
    <property type="entry name" value="Metallo-hydrolase/oxidoreductase"/>
    <property type="match status" value="1"/>
</dbReference>
<dbReference type="Gene3D" id="3.20.20.60">
    <property type="entry name" value="Phosphoenolpyruvate-binding domains"/>
    <property type="match status" value="1"/>
</dbReference>
<dbReference type="Pfam" id="PF14863">
    <property type="entry name" value="Alkyl_sulf_dimr"/>
    <property type="match status" value="1"/>
</dbReference>
<dbReference type="GO" id="GO:0046983">
    <property type="term" value="F:protein dimerization activity"/>
    <property type="evidence" value="ECO:0007669"/>
    <property type="project" value="InterPro"/>
</dbReference>
<gene>
    <name evidence="4" type="ORF">SPIL2461_LOCUS118</name>
</gene>
<dbReference type="Pfam" id="PF00463">
    <property type="entry name" value="ICL"/>
    <property type="match status" value="3"/>
</dbReference>
<dbReference type="InterPro" id="IPR039556">
    <property type="entry name" value="ICL/PEPM"/>
</dbReference>
<evidence type="ECO:0000313" key="4">
    <source>
        <dbReference type="EMBL" id="CAE7149365.1"/>
    </source>
</evidence>
<dbReference type="GO" id="GO:0004451">
    <property type="term" value="F:isocitrate lyase activity"/>
    <property type="evidence" value="ECO:0007669"/>
    <property type="project" value="InterPro"/>
</dbReference>
<proteinExistence type="predicted"/>